<protein>
    <submittedName>
        <fullName evidence="1">Uncharacterized protein</fullName>
    </submittedName>
</protein>
<dbReference type="InterPro" id="IPR024079">
    <property type="entry name" value="MetalloPept_cat_dom_sf"/>
</dbReference>
<dbReference type="InterPro" id="IPR000718">
    <property type="entry name" value="Peptidase_M13"/>
</dbReference>
<dbReference type="SUPFAM" id="SSF55486">
    <property type="entry name" value="Metalloproteases ('zincins'), catalytic domain"/>
    <property type="match status" value="1"/>
</dbReference>
<accession>A0AAQ4F6S3</accession>
<gene>
    <name evidence="1" type="ORF">V5799_015820</name>
</gene>
<dbReference type="PROSITE" id="PS51885">
    <property type="entry name" value="NEPRILYSIN"/>
    <property type="match status" value="1"/>
</dbReference>
<dbReference type="GO" id="GO:0006508">
    <property type="term" value="P:proteolysis"/>
    <property type="evidence" value="ECO:0007669"/>
    <property type="project" value="InterPro"/>
</dbReference>
<dbReference type="Gene3D" id="3.40.390.10">
    <property type="entry name" value="Collagenase (Catalytic Domain)"/>
    <property type="match status" value="1"/>
</dbReference>
<dbReference type="AlphaFoldDB" id="A0AAQ4F6S3"/>
<name>A0AAQ4F6S3_AMBAM</name>
<dbReference type="Proteomes" id="UP001321473">
    <property type="component" value="Unassembled WGS sequence"/>
</dbReference>
<reference evidence="1 2" key="1">
    <citation type="journal article" date="2023" name="Arcadia Sci">
        <title>De novo assembly of a long-read Amblyomma americanum tick genome.</title>
        <authorList>
            <person name="Chou S."/>
            <person name="Poskanzer K.E."/>
            <person name="Rollins M."/>
            <person name="Thuy-Boun P.S."/>
        </authorList>
    </citation>
    <scope>NUCLEOTIDE SEQUENCE [LARGE SCALE GENOMIC DNA]</scope>
    <source>
        <strain evidence="1">F_SG_1</strain>
        <tissue evidence="1">Salivary glands</tissue>
    </source>
</reference>
<comment type="caution">
    <text evidence="1">The sequence shown here is derived from an EMBL/GenBank/DDBJ whole genome shotgun (WGS) entry which is preliminary data.</text>
</comment>
<proteinExistence type="predicted"/>
<dbReference type="GO" id="GO:0004222">
    <property type="term" value="F:metalloendopeptidase activity"/>
    <property type="evidence" value="ECO:0007669"/>
    <property type="project" value="InterPro"/>
</dbReference>
<dbReference type="EMBL" id="JARKHS020006245">
    <property type="protein sequence ID" value="KAK8782840.1"/>
    <property type="molecule type" value="Genomic_DNA"/>
</dbReference>
<evidence type="ECO:0000313" key="1">
    <source>
        <dbReference type="EMBL" id="KAK8782840.1"/>
    </source>
</evidence>
<keyword evidence="2" id="KW-1185">Reference proteome</keyword>
<organism evidence="1 2">
    <name type="scientific">Amblyomma americanum</name>
    <name type="common">Lone star tick</name>
    <dbReference type="NCBI Taxonomy" id="6943"/>
    <lineage>
        <taxon>Eukaryota</taxon>
        <taxon>Metazoa</taxon>
        <taxon>Ecdysozoa</taxon>
        <taxon>Arthropoda</taxon>
        <taxon>Chelicerata</taxon>
        <taxon>Arachnida</taxon>
        <taxon>Acari</taxon>
        <taxon>Parasitiformes</taxon>
        <taxon>Ixodida</taxon>
        <taxon>Ixodoidea</taxon>
        <taxon>Ixodidae</taxon>
        <taxon>Amblyomminae</taxon>
        <taxon>Amblyomma</taxon>
    </lineage>
</organism>
<evidence type="ECO:0000313" key="2">
    <source>
        <dbReference type="Proteomes" id="UP001321473"/>
    </source>
</evidence>
<sequence>MHLLLSWHAVWLAGHFARGRFLALVGADHGHKQQYHGSLCLVPMYLALGDVLFASYSALVFPPRVRRDVKALVLSVREAFARSLNEYTMFAGVVNALAGWGSVKHVFSLLDYAQEVNDTLHRPIPGLPDFSDVFALNWRMAVQASRRSDQPPKRMLLSGTLFHARLFETSTEDGDFVLVPVALSYPMYDVQATGAVKYGGLGSHVALASARIVLGLCGGTDEDGAADCRQALAAFSQCVGITHNAGSDLVEELLALFFLLDAYSRSDDREKRRLEALPGFSSTQLFFLTWCFMRCAGTQSTQGDADPCSPVLRHVKAFSEAFECVQGTRLNTAHRCELFPQVSG</sequence>